<dbReference type="KEGG" id="thac:CSC3H3_22120"/>
<evidence type="ECO:0000313" key="11">
    <source>
        <dbReference type="EMBL" id="AUG55556.1"/>
    </source>
</evidence>
<evidence type="ECO:0000259" key="10">
    <source>
        <dbReference type="Pfam" id="PF04290"/>
    </source>
</evidence>
<dbReference type="EMBL" id="NWTK01000011">
    <property type="protein sequence ID" value="PKR52949.1"/>
    <property type="molecule type" value="Genomic_DNA"/>
</dbReference>
<reference evidence="12 14" key="1">
    <citation type="submission" date="2017-09" db="EMBL/GenBank/DDBJ databases">
        <title>Biodiversity and function of Thalassospira species in the particle-attached aromatic-hydrocarbon-degrading consortia from the surface seawater of the South China Sea.</title>
        <authorList>
            <person name="Dong C."/>
            <person name="Liu R."/>
            <person name="Shao Z."/>
        </authorList>
    </citation>
    <scope>NUCLEOTIDE SEQUENCE [LARGE SCALE GENOMIC DNA]</scope>
    <source>
        <strain evidence="12 14">CSC1P2</strain>
    </source>
</reference>
<evidence type="ECO:0000256" key="6">
    <source>
        <dbReference type="ARBA" id="ARBA00022989"/>
    </source>
</evidence>
<dbReference type="AlphaFoldDB" id="A0A2N3KQV9"/>
<dbReference type="GO" id="GO:0005886">
    <property type="term" value="C:plasma membrane"/>
    <property type="evidence" value="ECO:0007669"/>
    <property type="project" value="UniProtKB-SubCell"/>
</dbReference>
<feature type="transmembrane region" description="Helical" evidence="9">
    <location>
        <begin position="49"/>
        <end position="68"/>
    </location>
</feature>
<keyword evidence="2 9" id="KW-0813">Transport</keyword>
<comment type="similarity">
    <text evidence="8 9">Belongs to the TRAP transporter small permease family.</text>
</comment>
<keyword evidence="5 9" id="KW-0812">Transmembrane</keyword>
<comment type="subcellular location">
    <subcellularLocation>
        <location evidence="1 9">Cell inner membrane</location>
        <topology evidence="1 9">Multi-pass membrane protein</topology>
    </subcellularLocation>
</comment>
<dbReference type="Pfam" id="PF04290">
    <property type="entry name" value="DctQ"/>
    <property type="match status" value="1"/>
</dbReference>
<feature type="transmembrane region" description="Helical" evidence="9">
    <location>
        <begin position="17"/>
        <end position="37"/>
    </location>
</feature>
<name>A0A2N3KQV9_9PROT</name>
<geneLocation type="plasmid" evidence="11">
    <name>pCSC3H3</name>
</geneLocation>
<keyword evidence="13" id="KW-1185">Reference proteome</keyword>
<keyword evidence="6 9" id="KW-1133">Transmembrane helix</keyword>
<dbReference type="InterPro" id="IPR007387">
    <property type="entry name" value="TRAP_DctQ"/>
</dbReference>
<feature type="transmembrane region" description="Helical" evidence="9">
    <location>
        <begin position="135"/>
        <end position="158"/>
    </location>
</feature>
<feature type="domain" description="Tripartite ATP-independent periplasmic transporters DctQ component" evidence="10">
    <location>
        <begin position="35"/>
        <end position="157"/>
    </location>
</feature>
<keyword evidence="7 9" id="KW-0472">Membrane</keyword>
<dbReference type="GO" id="GO:0022857">
    <property type="term" value="F:transmembrane transporter activity"/>
    <property type="evidence" value="ECO:0007669"/>
    <property type="project" value="UniProtKB-UniRule"/>
</dbReference>
<evidence type="ECO:0000313" key="13">
    <source>
        <dbReference type="Proteomes" id="UP000233458"/>
    </source>
</evidence>
<feature type="transmembrane region" description="Helical" evidence="9">
    <location>
        <begin position="89"/>
        <end position="108"/>
    </location>
</feature>
<dbReference type="Proteomes" id="UP000233597">
    <property type="component" value="Unassembled WGS sequence"/>
</dbReference>
<reference evidence="11 13" key="2">
    <citation type="submission" date="2017-10" db="EMBL/GenBank/DDBJ databases">
        <title>Biodiversity and function of Thalassospira species in the particle-attached aromatic-hydrocarbon-degrading consortia from the surface seawater of the China South Sea.</title>
        <authorList>
            <person name="Dong C."/>
            <person name="Liu R."/>
            <person name="Shao Z."/>
        </authorList>
    </citation>
    <scope>NUCLEOTIDE SEQUENCE [LARGE SCALE GENOMIC DNA]</scope>
    <source>
        <strain evidence="11 13">CSC3H3</strain>
        <plasmid evidence="13">pcsc3h3</plasmid>
        <plasmid evidence="11">pCSC3H3</plasmid>
    </source>
</reference>
<evidence type="ECO:0000256" key="7">
    <source>
        <dbReference type="ARBA" id="ARBA00023136"/>
    </source>
</evidence>
<dbReference type="RefSeq" id="WP_101268622.1">
    <property type="nucleotide sequence ID" value="NZ_CP024200.1"/>
</dbReference>
<gene>
    <name evidence="12" type="ORF">COO20_16765</name>
    <name evidence="11" type="ORF">CSC3H3_22120</name>
</gene>
<dbReference type="InterPro" id="IPR055348">
    <property type="entry name" value="DctQ"/>
</dbReference>
<keyword evidence="3" id="KW-1003">Cell membrane</keyword>
<evidence type="ECO:0000256" key="4">
    <source>
        <dbReference type="ARBA" id="ARBA00022519"/>
    </source>
</evidence>
<keyword evidence="11" id="KW-0614">Plasmid</keyword>
<proteinExistence type="inferred from homology"/>
<accession>A0A2N3KQV9</accession>
<evidence type="ECO:0000256" key="5">
    <source>
        <dbReference type="ARBA" id="ARBA00022692"/>
    </source>
</evidence>
<dbReference type="PANTHER" id="PTHR35011">
    <property type="entry name" value="2,3-DIKETO-L-GULONATE TRAP TRANSPORTER SMALL PERMEASE PROTEIN YIAM"/>
    <property type="match status" value="1"/>
</dbReference>
<sequence>MQITLMLDSLGKFISRILYLIGGVSLVLLIPSFAWLVFGRYVLNSTPTWVEQVSLILMVFVTFPVAAAGVRDNSHLAVAYVRDSMPSQIAAGLAILSYIGICVFGFYMTRGGWMLAEVNWIKKVPIIHISDGWRYVPMVACGCGLIFYSILHILRILANWDRISQSPYFSDDLLDEDA</sequence>
<geneLocation type="plasmid" evidence="13">
    <name>pcsc3h3</name>
</geneLocation>
<evidence type="ECO:0000256" key="9">
    <source>
        <dbReference type="RuleBase" id="RU369079"/>
    </source>
</evidence>
<dbReference type="EMBL" id="CP024200">
    <property type="protein sequence ID" value="AUG55556.1"/>
    <property type="molecule type" value="Genomic_DNA"/>
</dbReference>
<protein>
    <recommendedName>
        <fullName evidence="9">TRAP transporter small permease protein</fullName>
    </recommendedName>
</protein>
<organism evidence="12 14">
    <name type="scientific">Thalassospira marina</name>
    <dbReference type="NCBI Taxonomy" id="2048283"/>
    <lineage>
        <taxon>Bacteria</taxon>
        <taxon>Pseudomonadati</taxon>
        <taxon>Pseudomonadota</taxon>
        <taxon>Alphaproteobacteria</taxon>
        <taxon>Rhodospirillales</taxon>
        <taxon>Thalassospiraceae</taxon>
        <taxon>Thalassospira</taxon>
    </lineage>
</organism>
<evidence type="ECO:0000256" key="3">
    <source>
        <dbReference type="ARBA" id="ARBA00022475"/>
    </source>
</evidence>
<dbReference type="GO" id="GO:0015740">
    <property type="term" value="P:C4-dicarboxylate transport"/>
    <property type="evidence" value="ECO:0007669"/>
    <property type="project" value="TreeGrafter"/>
</dbReference>
<comment type="subunit">
    <text evidence="9">The complex comprises the extracytoplasmic solute receptor protein and the two transmembrane proteins.</text>
</comment>
<dbReference type="Proteomes" id="UP000233458">
    <property type="component" value="Plasmid pCSC3H3"/>
</dbReference>
<comment type="function">
    <text evidence="9">Part of the tripartite ATP-independent periplasmic (TRAP) transport system.</text>
</comment>
<evidence type="ECO:0000256" key="8">
    <source>
        <dbReference type="ARBA" id="ARBA00038436"/>
    </source>
</evidence>
<evidence type="ECO:0000313" key="14">
    <source>
        <dbReference type="Proteomes" id="UP000233597"/>
    </source>
</evidence>
<evidence type="ECO:0000313" key="12">
    <source>
        <dbReference type="EMBL" id="PKR52949.1"/>
    </source>
</evidence>
<dbReference type="PANTHER" id="PTHR35011:SF11">
    <property type="entry name" value="TRAP TRANSPORTER SMALL PERMEASE PROTEIN"/>
    <property type="match status" value="1"/>
</dbReference>
<dbReference type="OrthoDB" id="4964541at2"/>
<evidence type="ECO:0000256" key="1">
    <source>
        <dbReference type="ARBA" id="ARBA00004429"/>
    </source>
</evidence>
<evidence type="ECO:0000256" key="2">
    <source>
        <dbReference type="ARBA" id="ARBA00022448"/>
    </source>
</evidence>
<keyword evidence="4 9" id="KW-0997">Cell inner membrane</keyword>